<name>A0A0N7IR77_9CAUD</name>
<dbReference type="KEGG" id="vg:26633172"/>
<dbReference type="EMBL" id="KR905066">
    <property type="protein sequence ID" value="ALJ97742.1"/>
    <property type="molecule type" value="Genomic_DNA"/>
</dbReference>
<dbReference type="GeneID" id="26633172"/>
<organism evidence="1 2">
    <name type="scientific">Lactobacillus phage CL1</name>
    <dbReference type="NCBI Taxonomy" id="1739607"/>
    <lineage>
        <taxon>Viruses</taxon>
        <taxon>Duplodnaviria</taxon>
        <taxon>Heunggongvirae</taxon>
        <taxon>Uroviricota</taxon>
        <taxon>Caudoviricetes</taxon>
        <taxon>Colunavirus</taxon>
        <taxon>Colunavirus CL1</taxon>
    </lineage>
</organism>
<dbReference type="OrthoDB" id="23548at10239"/>
<dbReference type="RefSeq" id="YP_009206688.1">
    <property type="nucleotide sequence ID" value="NC_028888.1"/>
</dbReference>
<protein>
    <submittedName>
        <fullName evidence="1">Uncharacterized protein</fullName>
    </submittedName>
</protein>
<dbReference type="Proteomes" id="UP000201898">
    <property type="component" value="Segment"/>
</dbReference>
<evidence type="ECO:0000313" key="1">
    <source>
        <dbReference type="EMBL" id="ALJ97742.1"/>
    </source>
</evidence>
<gene>
    <name evidence="1" type="ORF">CL1_32</name>
</gene>
<evidence type="ECO:0000313" key="2">
    <source>
        <dbReference type="Proteomes" id="UP000201898"/>
    </source>
</evidence>
<reference evidence="1 2" key="1">
    <citation type="journal article" date="2016" name="Appl. Environ. Microbiol.">
        <title>Genomic Diversity of Phages Infecting Probiotic Strains of Lactobacillus paracasei.</title>
        <authorList>
            <person name="Mercanti D.J."/>
            <person name="Rousseau G.M."/>
            <person name="Capra M.L."/>
            <person name="Quiberoni A."/>
            <person name="Tremblay D.M."/>
            <person name="Labrie S.J."/>
            <person name="Moineau S."/>
        </authorList>
    </citation>
    <scope>NUCLEOTIDE SEQUENCE [LARGE SCALE GENOMIC DNA]</scope>
</reference>
<proteinExistence type="predicted"/>
<sequence length="73" mass="8065">MTNEEYERILAEANRQIAAYHKVATDYGPNNTDPHQTYAMGQEDGAHAILFIVNQVMKKAAGVQTNGEKGSKQ</sequence>
<accession>A0A0N7IR77</accession>
<keyword evidence="2" id="KW-1185">Reference proteome</keyword>